<gene>
    <name evidence="1" type="ORF">HanXRQr2_Chr04g0176651</name>
</gene>
<dbReference type="Gramene" id="mRNA:HanXRQr2_Chr04g0176651">
    <property type="protein sequence ID" value="CDS:HanXRQr2_Chr04g0176651.1"/>
    <property type="gene ID" value="HanXRQr2_Chr04g0176651"/>
</dbReference>
<dbReference type="Proteomes" id="UP000215914">
    <property type="component" value="Unassembled WGS sequence"/>
</dbReference>
<evidence type="ECO:0000313" key="1">
    <source>
        <dbReference type="EMBL" id="KAF5811026.1"/>
    </source>
</evidence>
<accession>A0A9K3NSN1</accession>
<comment type="caution">
    <text evidence="1">The sequence shown here is derived from an EMBL/GenBank/DDBJ whole genome shotgun (WGS) entry which is preliminary data.</text>
</comment>
<protein>
    <submittedName>
        <fullName evidence="1">Uncharacterized protein</fullName>
    </submittedName>
</protein>
<proteinExistence type="predicted"/>
<name>A0A9K3NSN1_HELAN</name>
<reference evidence="1" key="1">
    <citation type="journal article" date="2017" name="Nature">
        <title>The sunflower genome provides insights into oil metabolism, flowering and Asterid evolution.</title>
        <authorList>
            <person name="Badouin H."/>
            <person name="Gouzy J."/>
            <person name="Grassa C.J."/>
            <person name="Murat F."/>
            <person name="Staton S.E."/>
            <person name="Cottret L."/>
            <person name="Lelandais-Briere C."/>
            <person name="Owens G.L."/>
            <person name="Carrere S."/>
            <person name="Mayjonade B."/>
            <person name="Legrand L."/>
            <person name="Gill N."/>
            <person name="Kane N.C."/>
            <person name="Bowers J.E."/>
            <person name="Hubner S."/>
            <person name="Bellec A."/>
            <person name="Berard A."/>
            <person name="Berges H."/>
            <person name="Blanchet N."/>
            <person name="Boniface M.C."/>
            <person name="Brunel D."/>
            <person name="Catrice O."/>
            <person name="Chaidir N."/>
            <person name="Claudel C."/>
            <person name="Donnadieu C."/>
            <person name="Faraut T."/>
            <person name="Fievet G."/>
            <person name="Helmstetter N."/>
            <person name="King M."/>
            <person name="Knapp S.J."/>
            <person name="Lai Z."/>
            <person name="Le Paslier M.C."/>
            <person name="Lippi Y."/>
            <person name="Lorenzon L."/>
            <person name="Mandel J.R."/>
            <person name="Marage G."/>
            <person name="Marchand G."/>
            <person name="Marquand E."/>
            <person name="Bret-Mestries E."/>
            <person name="Morien E."/>
            <person name="Nambeesan S."/>
            <person name="Nguyen T."/>
            <person name="Pegot-Espagnet P."/>
            <person name="Pouilly N."/>
            <person name="Raftis F."/>
            <person name="Sallet E."/>
            <person name="Schiex T."/>
            <person name="Thomas J."/>
            <person name="Vandecasteele C."/>
            <person name="Vares D."/>
            <person name="Vear F."/>
            <person name="Vautrin S."/>
            <person name="Crespi M."/>
            <person name="Mangin B."/>
            <person name="Burke J.M."/>
            <person name="Salse J."/>
            <person name="Munos S."/>
            <person name="Vincourt P."/>
            <person name="Rieseberg L.H."/>
            <person name="Langlade N.B."/>
        </authorList>
    </citation>
    <scope>NUCLEOTIDE SEQUENCE</scope>
    <source>
        <tissue evidence="1">Leaves</tissue>
    </source>
</reference>
<reference evidence="1" key="2">
    <citation type="submission" date="2020-06" db="EMBL/GenBank/DDBJ databases">
        <title>Helianthus annuus Genome sequencing and assembly Release 2.</title>
        <authorList>
            <person name="Gouzy J."/>
            <person name="Langlade N."/>
            <person name="Munos S."/>
        </authorList>
    </citation>
    <scope>NUCLEOTIDE SEQUENCE</scope>
    <source>
        <tissue evidence="1">Leaves</tissue>
    </source>
</reference>
<dbReference type="AlphaFoldDB" id="A0A9K3NSN1"/>
<sequence>MCRVPRRLSRVAPGPCFPFACRGGDQFPAGLYLNLHFLPSSNFNKFQTLNWHNFHSTSPFFAILFPTRS</sequence>
<organism evidence="1 2">
    <name type="scientific">Helianthus annuus</name>
    <name type="common">Common sunflower</name>
    <dbReference type="NCBI Taxonomy" id="4232"/>
    <lineage>
        <taxon>Eukaryota</taxon>
        <taxon>Viridiplantae</taxon>
        <taxon>Streptophyta</taxon>
        <taxon>Embryophyta</taxon>
        <taxon>Tracheophyta</taxon>
        <taxon>Spermatophyta</taxon>
        <taxon>Magnoliopsida</taxon>
        <taxon>eudicotyledons</taxon>
        <taxon>Gunneridae</taxon>
        <taxon>Pentapetalae</taxon>
        <taxon>asterids</taxon>
        <taxon>campanulids</taxon>
        <taxon>Asterales</taxon>
        <taxon>Asteraceae</taxon>
        <taxon>Asteroideae</taxon>
        <taxon>Heliantheae alliance</taxon>
        <taxon>Heliantheae</taxon>
        <taxon>Helianthus</taxon>
    </lineage>
</organism>
<evidence type="ECO:0000313" key="2">
    <source>
        <dbReference type="Proteomes" id="UP000215914"/>
    </source>
</evidence>
<keyword evidence="2" id="KW-1185">Reference proteome</keyword>
<dbReference type="EMBL" id="MNCJ02000319">
    <property type="protein sequence ID" value="KAF5811026.1"/>
    <property type="molecule type" value="Genomic_DNA"/>
</dbReference>